<keyword evidence="2" id="KW-1185">Reference proteome</keyword>
<name>A0A074RY71_9AGAM</name>
<dbReference type="EMBL" id="AZST01000347">
    <property type="protein sequence ID" value="KEP49578.1"/>
    <property type="molecule type" value="Genomic_DNA"/>
</dbReference>
<dbReference type="AlphaFoldDB" id="A0A074RY71"/>
<dbReference type="SUPFAM" id="SSF52047">
    <property type="entry name" value="RNI-like"/>
    <property type="match status" value="1"/>
</dbReference>
<dbReference type="OrthoDB" id="3365698at2759"/>
<organism evidence="1 2">
    <name type="scientific">Rhizoctonia solani 123E</name>
    <dbReference type="NCBI Taxonomy" id="1423351"/>
    <lineage>
        <taxon>Eukaryota</taxon>
        <taxon>Fungi</taxon>
        <taxon>Dikarya</taxon>
        <taxon>Basidiomycota</taxon>
        <taxon>Agaricomycotina</taxon>
        <taxon>Agaricomycetes</taxon>
        <taxon>Cantharellales</taxon>
        <taxon>Ceratobasidiaceae</taxon>
        <taxon>Rhizoctonia</taxon>
    </lineage>
</organism>
<comment type="caution">
    <text evidence="1">The sequence shown here is derived from an EMBL/GenBank/DDBJ whole genome shotgun (WGS) entry which is preliminary data.</text>
</comment>
<evidence type="ECO:0000313" key="1">
    <source>
        <dbReference type="EMBL" id="KEP49578.1"/>
    </source>
</evidence>
<gene>
    <name evidence="1" type="ORF">V565_097490</name>
</gene>
<proteinExistence type="predicted"/>
<accession>A0A074RY71</accession>
<sequence length="536" mass="62003">MSGSTLVHTLQCWREARSALDHAIQNYLDKTIALQSDLQTHRLSGDLASVQNALPKTWADDIKVPANYAKLAQTQTHLNQIRNSCLPINTLPLEILSRVFRLSAFHSSHAHYNTSTPNPYDQDDRKDLLVLTHICTHWREILLSTQTFWSRFEINTKEDPELAGQRARAYLDRASDAPLSFYLDEHPEHELDSVVDYPALKHFGAQFDRLARLALMGHRRPRIAEEIMMLWMKNGKPGTLHTLMIRMDTEYWFERVINLGDFSLTSEQIESFLGPIRVLYLNGLRFHWDSSVYRNLVVLRMGSFREEYFPQIDQLLAILSACPQLHTLQLFKMNILPSDLVGYEPVHLVELEYLSLTHLAPESYSLLLPSIFSGSKDLTFRVSSLQMDEVLVHDSIRSFLTRTNVTRVHIQQCINDYSYDISVYLSSLPHLQILVLDFCTFSGERCLAGLTRFDESKGAHIPLCPHLHTVYLLDGSFSTGVIQQVVESHHIRKLRFLECKIDPSEHELRCWLQLRVEDVRFYEEIPGGEIFDWYHL</sequence>
<dbReference type="Proteomes" id="UP000027456">
    <property type="component" value="Unassembled WGS sequence"/>
</dbReference>
<feature type="non-terminal residue" evidence="1">
    <location>
        <position position="536"/>
    </location>
</feature>
<dbReference type="InterPro" id="IPR032675">
    <property type="entry name" value="LRR_dom_sf"/>
</dbReference>
<protein>
    <submittedName>
        <fullName evidence="1">Putative isoamyl alcohol oxidase</fullName>
    </submittedName>
</protein>
<dbReference type="Gene3D" id="3.80.10.10">
    <property type="entry name" value="Ribonuclease Inhibitor"/>
    <property type="match status" value="1"/>
</dbReference>
<reference evidence="1 2" key="1">
    <citation type="submission" date="2013-12" db="EMBL/GenBank/DDBJ databases">
        <authorList>
            <person name="Cubeta M."/>
            <person name="Pakala S."/>
            <person name="Fedorova N."/>
            <person name="Thomas E."/>
            <person name="Dean R."/>
            <person name="Jabaji S."/>
            <person name="Neate S."/>
            <person name="Toda T."/>
            <person name="Tavantzis S."/>
            <person name="Vilgalys R."/>
            <person name="Bharathan N."/>
            <person name="Pakala S."/>
            <person name="Losada L.S."/>
            <person name="Zafar N."/>
            <person name="Nierman W."/>
        </authorList>
    </citation>
    <scope>NUCLEOTIDE SEQUENCE [LARGE SCALE GENOMIC DNA]</scope>
    <source>
        <strain evidence="1 2">123E</strain>
    </source>
</reference>
<evidence type="ECO:0000313" key="2">
    <source>
        <dbReference type="Proteomes" id="UP000027456"/>
    </source>
</evidence>
<dbReference type="HOGENOM" id="CLU_038117_0_0_1"/>